<comment type="caution">
    <text evidence="7">The sequence shown here is derived from an EMBL/GenBank/DDBJ whole genome shotgun (WGS) entry which is preliminary data.</text>
</comment>
<keyword evidence="5" id="KW-0408">Iron</keyword>
<dbReference type="PRINTS" id="PR00463">
    <property type="entry name" value="EP450I"/>
</dbReference>
<dbReference type="PANTHER" id="PTHR47955">
    <property type="entry name" value="CYTOCHROME P450 FAMILY 71 PROTEIN"/>
    <property type="match status" value="1"/>
</dbReference>
<dbReference type="Pfam" id="PF00067">
    <property type="entry name" value="p450"/>
    <property type="match status" value="1"/>
</dbReference>
<organism evidence="7 8">
    <name type="scientific">Juglans regia</name>
    <name type="common">English walnut</name>
    <dbReference type="NCBI Taxonomy" id="51240"/>
    <lineage>
        <taxon>Eukaryota</taxon>
        <taxon>Viridiplantae</taxon>
        <taxon>Streptophyta</taxon>
        <taxon>Embryophyta</taxon>
        <taxon>Tracheophyta</taxon>
        <taxon>Spermatophyta</taxon>
        <taxon>Magnoliopsida</taxon>
        <taxon>eudicotyledons</taxon>
        <taxon>Gunneridae</taxon>
        <taxon>Pentapetalae</taxon>
        <taxon>rosids</taxon>
        <taxon>fabids</taxon>
        <taxon>Fagales</taxon>
        <taxon>Juglandaceae</taxon>
        <taxon>Juglans</taxon>
    </lineage>
</organism>
<keyword evidence="6" id="KW-0472">Membrane</keyword>
<evidence type="ECO:0000256" key="3">
    <source>
        <dbReference type="ARBA" id="ARBA00022723"/>
    </source>
</evidence>
<dbReference type="AlphaFoldDB" id="A0A833Y372"/>
<evidence type="ECO:0000313" key="8">
    <source>
        <dbReference type="Proteomes" id="UP000619265"/>
    </source>
</evidence>
<reference evidence="7" key="2">
    <citation type="submission" date="2020-03" db="EMBL/GenBank/DDBJ databases">
        <title>Walnut 2.0.</title>
        <authorList>
            <person name="Marrano A."/>
            <person name="Britton M."/>
            <person name="Zimin A.V."/>
            <person name="Zaini P.A."/>
            <person name="Workman R."/>
            <person name="Puiu D."/>
            <person name="Bianco L."/>
            <person name="Allen B.J."/>
            <person name="Troggio M."/>
            <person name="Leslie C.A."/>
            <person name="Timp W."/>
            <person name="Dendekar A."/>
            <person name="Salzberg S.L."/>
            <person name="Neale D.B."/>
        </authorList>
    </citation>
    <scope>NUCLEOTIDE SEQUENCE</scope>
    <source>
        <tissue evidence="7">Leaves</tissue>
    </source>
</reference>
<evidence type="ECO:0000256" key="5">
    <source>
        <dbReference type="ARBA" id="ARBA00023004"/>
    </source>
</evidence>
<evidence type="ECO:0000256" key="6">
    <source>
        <dbReference type="SAM" id="Phobius"/>
    </source>
</evidence>
<dbReference type="GO" id="GO:0004497">
    <property type="term" value="F:monooxygenase activity"/>
    <property type="evidence" value="ECO:0007669"/>
    <property type="project" value="InterPro"/>
</dbReference>
<dbReference type="Gramene" id="Jr02_02250_p2">
    <property type="protein sequence ID" value="cds.Jr02_02250_p2"/>
    <property type="gene ID" value="Jr02_02250"/>
</dbReference>
<name>A0A833Y372_JUGRE</name>
<keyword evidence="6" id="KW-1133">Transmembrane helix</keyword>
<proteinExistence type="inferred from homology"/>
<keyword evidence="2" id="KW-0349">Heme</keyword>
<dbReference type="PANTHER" id="PTHR47955:SF8">
    <property type="entry name" value="CYTOCHROME P450 71D11-LIKE"/>
    <property type="match status" value="1"/>
</dbReference>
<protein>
    <recommendedName>
        <fullName evidence="9">Cytochrome P450 71A1-like</fullName>
    </recommendedName>
</protein>
<dbReference type="InterPro" id="IPR002401">
    <property type="entry name" value="Cyt_P450_E_grp-I"/>
</dbReference>
<sequence>MLRITLTTTLSLLRTPMAFLQRLMESFQPLSLFVACIIFLVSLKFFLKEKPAGKRNSNLPPSPPKLPIIGNLHQLGSMPHLSLKCLAEKFGPIIHLQLGQIPTVVISSAKLAKETMKTHDLALSSRPQFFSAKHILYGCTDIAFSPYGEYWRHVRKICILELLSAKRVLGC</sequence>
<keyword evidence="6" id="KW-0812">Transmembrane</keyword>
<gene>
    <name evidence="7" type="ORF">F2P56_003397</name>
</gene>
<dbReference type="InterPro" id="IPR036396">
    <property type="entry name" value="Cyt_P450_sf"/>
</dbReference>
<dbReference type="Gene3D" id="1.10.630.10">
    <property type="entry name" value="Cytochrome P450"/>
    <property type="match status" value="1"/>
</dbReference>
<dbReference type="GO" id="GO:0020037">
    <property type="term" value="F:heme binding"/>
    <property type="evidence" value="ECO:0007669"/>
    <property type="project" value="InterPro"/>
</dbReference>
<dbReference type="GO" id="GO:0016705">
    <property type="term" value="F:oxidoreductase activity, acting on paired donors, with incorporation or reduction of molecular oxygen"/>
    <property type="evidence" value="ECO:0007669"/>
    <property type="project" value="InterPro"/>
</dbReference>
<evidence type="ECO:0000256" key="2">
    <source>
        <dbReference type="ARBA" id="ARBA00022617"/>
    </source>
</evidence>
<dbReference type="GO" id="GO:0005506">
    <property type="term" value="F:iron ion binding"/>
    <property type="evidence" value="ECO:0007669"/>
    <property type="project" value="InterPro"/>
</dbReference>
<evidence type="ECO:0008006" key="9">
    <source>
        <dbReference type="Google" id="ProtNLM"/>
    </source>
</evidence>
<dbReference type="SUPFAM" id="SSF48264">
    <property type="entry name" value="Cytochrome P450"/>
    <property type="match status" value="1"/>
</dbReference>
<dbReference type="InterPro" id="IPR001128">
    <property type="entry name" value="Cyt_P450"/>
</dbReference>
<feature type="transmembrane region" description="Helical" evidence="6">
    <location>
        <begin position="30"/>
        <end position="47"/>
    </location>
</feature>
<comment type="similarity">
    <text evidence="1">Belongs to the cytochrome P450 family.</text>
</comment>
<evidence type="ECO:0000256" key="4">
    <source>
        <dbReference type="ARBA" id="ARBA00023002"/>
    </source>
</evidence>
<keyword evidence="4" id="KW-0560">Oxidoreductase</keyword>
<accession>A0A833Y372</accession>
<keyword evidence="3" id="KW-0479">Metal-binding</keyword>
<dbReference type="EMBL" id="LIHL02000002">
    <property type="protein sequence ID" value="KAF5476684.1"/>
    <property type="molecule type" value="Genomic_DNA"/>
</dbReference>
<evidence type="ECO:0000313" key="7">
    <source>
        <dbReference type="EMBL" id="KAF5476684.1"/>
    </source>
</evidence>
<reference evidence="7" key="1">
    <citation type="submission" date="2015-10" db="EMBL/GenBank/DDBJ databases">
        <authorList>
            <person name="Martinez-Garcia P.J."/>
            <person name="Crepeau M.W."/>
            <person name="Puiu D."/>
            <person name="Gonzalez-Ibeas D."/>
            <person name="Whalen J."/>
            <person name="Stevens K."/>
            <person name="Paul R."/>
            <person name="Butterfield T."/>
            <person name="Britton M."/>
            <person name="Reagan R."/>
            <person name="Chakraborty S."/>
            <person name="Walawage S.L."/>
            <person name="Vasquez-Gross H.A."/>
            <person name="Cardeno C."/>
            <person name="Famula R."/>
            <person name="Pratt K."/>
            <person name="Kuruganti S."/>
            <person name="Aradhya M.K."/>
            <person name="Leslie C.A."/>
            <person name="Dandekar A.M."/>
            <person name="Salzberg S.L."/>
            <person name="Wegrzyn J.L."/>
            <person name="Langley C.H."/>
            <person name="Neale D.B."/>
        </authorList>
    </citation>
    <scope>NUCLEOTIDE SEQUENCE</scope>
    <source>
        <tissue evidence="7">Leaves</tissue>
    </source>
</reference>
<dbReference type="Proteomes" id="UP000619265">
    <property type="component" value="Unassembled WGS sequence"/>
</dbReference>
<evidence type="ECO:0000256" key="1">
    <source>
        <dbReference type="ARBA" id="ARBA00010617"/>
    </source>
</evidence>